<evidence type="ECO:0000256" key="7">
    <source>
        <dbReference type="ARBA" id="ARBA00022857"/>
    </source>
</evidence>
<sequence length="452" mass="51396">MIEREGSSLEPAEHYDLVCVGFGPASLAIAIALHDKGVKARVRFIERQQSFKWHGGMLLPDARMQISFLKDLATLRNPQSKFTFINYLKAKDRLVQFVNLSTFLPLREEFNDYMTWCASHFDDIVQYSAETVSVAPGENRQGRVESWTVQYRDVITGRRSLASSKHVVIAIGGAPKIPDSVAHLRGEPNMFHSSSYSWMTSKLRGPSLGLRRIAVIGGGQSAAEIFNDLQRRFDNTAVTLYSSAPALKPSDDSPFVNEIFDPERVDSFYQLSEEAKQDSVRNHRATNYSVVRPELLDRLYESMYHQRLHEPDKGRWRHQIATSQGLLGGERDRDGRIRLRFRDVSTQEESVAPPSFDFVIVATGYLRNSHEKMLEPTKNLLQSNKFEVERNYRVKYQEDKVGKDSGIWLQGCCEGTHGILDLLYLARKNSVELNRTSMHLEQASVPKYSSAS</sequence>
<comment type="catalytic activity">
    <reaction evidence="9">
        <text>L-ornithine + NADPH + O2 = N(5)-hydroxy-L-ornithine + NADP(+) + H2O</text>
        <dbReference type="Rhea" id="RHEA:41508"/>
        <dbReference type="ChEBI" id="CHEBI:15377"/>
        <dbReference type="ChEBI" id="CHEBI:15379"/>
        <dbReference type="ChEBI" id="CHEBI:46911"/>
        <dbReference type="ChEBI" id="CHEBI:57783"/>
        <dbReference type="ChEBI" id="CHEBI:58349"/>
        <dbReference type="ChEBI" id="CHEBI:78275"/>
        <dbReference type="EC" id="1.14.13.196"/>
    </reaction>
</comment>
<dbReference type="AlphaFoldDB" id="A0AA43QPU7"/>
<dbReference type="PANTHER" id="PTHR42802:SF1">
    <property type="entry name" value="L-ORNITHINE N(5)-MONOOXYGENASE"/>
    <property type="match status" value="1"/>
</dbReference>
<dbReference type="Gene3D" id="3.50.50.60">
    <property type="entry name" value="FAD/NAD(P)-binding domain"/>
    <property type="match status" value="1"/>
</dbReference>
<dbReference type="InterPro" id="IPR036188">
    <property type="entry name" value="FAD/NAD-bd_sf"/>
</dbReference>
<keyword evidence="8" id="KW-0560">Oxidoreductase</keyword>
<comment type="similarity">
    <text evidence="3">Belongs to the lysine N(6)-hydroxylase/L-ornithine N(5)-oxygenase family.</text>
</comment>
<evidence type="ECO:0000256" key="10">
    <source>
        <dbReference type="ARBA" id="ARBA00049248"/>
    </source>
</evidence>
<evidence type="ECO:0000313" key="11">
    <source>
        <dbReference type="EMBL" id="MDI1488648.1"/>
    </source>
</evidence>
<comment type="caution">
    <text evidence="11">The sequence shown here is derived from an EMBL/GenBank/DDBJ whole genome shotgun (WGS) entry which is preliminary data.</text>
</comment>
<dbReference type="GO" id="GO:0016491">
    <property type="term" value="F:oxidoreductase activity"/>
    <property type="evidence" value="ECO:0007669"/>
    <property type="project" value="UniProtKB-KW"/>
</dbReference>
<gene>
    <name evidence="11" type="ORF">OHK93_007923</name>
</gene>
<keyword evidence="6" id="KW-0274">FAD</keyword>
<comment type="catalytic activity">
    <reaction evidence="10">
        <text>L-ornithine + NADH + O2 = N(5)-hydroxy-L-ornithine + NAD(+) + H2O</text>
        <dbReference type="Rhea" id="RHEA:41512"/>
        <dbReference type="ChEBI" id="CHEBI:15377"/>
        <dbReference type="ChEBI" id="CHEBI:15379"/>
        <dbReference type="ChEBI" id="CHEBI:46911"/>
        <dbReference type="ChEBI" id="CHEBI:57540"/>
        <dbReference type="ChEBI" id="CHEBI:57945"/>
        <dbReference type="ChEBI" id="CHEBI:78275"/>
        <dbReference type="EC" id="1.14.13.196"/>
    </reaction>
</comment>
<dbReference type="InterPro" id="IPR025700">
    <property type="entry name" value="Lys/Orn_oxygenase"/>
</dbReference>
<reference evidence="11" key="1">
    <citation type="journal article" date="2023" name="Genome Biol. Evol.">
        <title>First Whole Genome Sequence and Flow Cytometry Genome Size Data for the Lichen-Forming Fungus Ramalina farinacea (Ascomycota).</title>
        <authorList>
            <person name="Llewellyn T."/>
            <person name="Mian S."/>
            <person name="Hill R."/>
            <person name="Leitch I.J."/>
            <person name="Gaya E."/>
        </authorList>
    </citation>
    <scope>NUCLEOTIDE SEQUENCE</scope>
    <source>
        <strain evidence="11">LIQ254RAFAR</strain>
    </source>
</reference>
<evidence type="ECO:0000256" key="3">
    <source>
        <dbReference type="ARBA" id="ARBA00007588"/>
    </source>
</evidence>
<dbReference type="EMBL" id="JAPUFD010000008">
    <property type="protein sequence ID" value="MDI1488648.1"/>
    <property type="molecule type" value="Genomic_DNA"/>
</dbReference>
<comment type="pathway">
    <text evidence="2">Siderophore biosynthesis.</text>
</comment>
<evidence type="ECO:0000256" key="2">
    <source>
        <dbReference type="ARBA" id="ARBA00004924"/>
    </source>
</evidence>
<keyword evidence="5" id="KW-0285">Flavoprotein</keyword>
<dbReference type="Proteomes" id="UP001161017">
    <property type="component" value="Unassembled WGS sequence"/>
</dbReference>
<evidence type="ECO:0000256" key="6">
    <source>
        <dbReference type="ARBA" id="ARBA00022827"/>
    </source>
</evidence>
<evidence type="ECO:0000256" key="4">
    <source>
        <dbReference type="ARBA" id="ARBA00012881"/>
    </source>
</evidence>
<evidence type="ECO:0000256" key="9">
    <source>
        <dbReference type="ARBA" id="ARBA00047598"/>
    </source>
</evidence>
<dbReference type="Pfam" id="PF13434">
    <property type="entry name" value="Lys_Orn_oxgnase"/>
    <property type="match status" value="1"/>
</dbReference>
<proteinExistence type="inferred from homology"/>
<organism evidence="11 12">
    <name type="scientific">Ramalina farinacea</name>
    <dbReference type="NCBI Taxonomy" id="258253"/>
    <lineage>
        <taxon>Eukaryota</taxon>
        <taxon>Fungi</taxon>
        <taxon>Dikarya</taxon>
        <taxon>Ascomycota</taxon>
        <taxon>Pezizomycotina</taxon>
        <taxon>Lecanoromycetes</taxon>
        <taxon>OSLEUM clade</taxon>
        <taxon>Lecanoromycetidae</taxon>
        <taxon>Lecanorales</taxon>
        <taxon>Lecanorineae</taxon>
        <taxon>Ramalinaceae</taxon>
        <taxon>Ramalina</taxon>
    </lineage>
</organism>
<evidence type="ECO:0000256" key="1">
    <source>
        <dbReference type="ARBA" id="ARBA00001974"/>
    </source>
</evidence>
<name>A0AA43QPU7_9LECA</name>
<evidence type="ECO:0000313" key="12">
    <source>
        <dbReference type="Proteomes" id="UP001161017"/>
    </source>
</evidence>
<dbReference type="EC" id="1.14.13.196" evidence="4"/>
<dbReference type="PANTHER" id="PTHR42802">
    <property type="entry name" value="MONOOXYGENASE"/>
    <property type="match status" value="1"/>
</dbReference>
<keyword evidence="7" id="KW-0521">NADP</keyword>
<dbReference type="PRINTS" id="PR00368">
    <property type="entry name" value="FADPNR"/>
</dbReference>
<dbReference type="GO" id="GO:0006879">
    <property type="term" value="P:intracellular iron ion homeostasis"/>
    <property type="evidence" value="ECO:0007669"/>
    <property type="project" value="TreeGrafter"/>
</dbReference>
<accession>A0AA43QPU7</accession>
<evidence type="ECO:0000256" key="5">
    <source>
        <dbReference type="ARBA" id="ARBA00022630"/>
    </source>
</evidence>
<dbReference type="SUPFAM" id="SSF51905">
    <property type="entry name" value="FAD/NAD(P)-binding domain"/>
    <property type="match status" value="1"/>
</dbReference>
<evidence type="ECO:0000256" key="8">
    <source>
        <dbReference type="ARBA" id="ARBA00023002"/>
    </source>
</evidence>
<keyword evidence="12" id="KW-1185">Reference proteome</keyword>
<protein>
    <recommendedName>
        <fullName evidence="4">L-ornithine N(5)-monooxygenase [NAD(P)H]</fullName>
        <ecNumber evidence="4">1.14.13.196</ecNumber>
    </recommendedName>
</protein>
<comment type="cofactor">
    <cofactor evidence="1">
        <name>FAD</name>
        <dbReference type="ChEBI" id="CHEBI:57692"/>
    </cofactor>
</comment>